<dbReference type="EMBL" id="LGRX02028313">
    <property type="protein sequence ID" value="KAK3248210.1"/>
    <property type="molecule type" value="Genomic_DNA"/>
</dbReference>
<feature type="non-terminal residue" evidence="1">
    <location>
        <position position="176"/>
    </location>
</feature>
<evidence type="ECO:0008006" key="3">
    <source>
        <dbReference type="Google" id="ProtNLM"/>
    </source>
</evidence>
<keyword evidence="2" id="KW-1185">Reference proteome</keyword>
<comment type="caution">
    <text evidence="1">The sequence shown here is derived from an EMBL/GenBank/DDBJ whole genome shotgun (WGS) entry which is preliminary data.</text>
</comment>
<sequence>MSRFSLITIALVDKERLGCTASQQNRHEAVAGYKMYLTLAGDTWGGVAEKLKVPVKHLLQWNKESADTTDQWVALEEGSWLLLEPREDEAEPLVPVAAMCGKEAPEVEVVLEGIRGSLREDLEGVRYLKLQGKQEVDLTALSKSKSQRGKCDWEDSFRKYEAGGSGACVAQWLRAQ</sequence>
<evidence type="ECO:0000313" key="1">
    <source>
        <dbReference type="EMBL" id="KAK3248210.1"/>
    </source>
</evidence>
<dbReference type="Proteomes" id="UP001190700">
    <property type="component" value="Unassembled WGS sequence"/>
</dbReference>
<protein>
    <recommendedName>
        <fullName evidence="3">LysM domain-containing protein</fullName>
    </recommendedName>
</protein>
<dbReference type="AlphaFoldDB" id="A0AAE0C631"/>
<gene>
    <name evidence="1" type="ORF">CYMTET_42318</name>
</gene>
<accession>A0AAE0C631</accession>
<evidence type="ECO:0000313" key="2">
    <source>
        <dbReference type="Proteomes" id="UP001190700"/>
    </source>
</evidence>
<proteinExistence type="predicted"/>
<organism evidence="1 2">
    <name type="scientific">Cymbomonas tetramitiformis</name>
    <dbReference type="NCBI Taxonomy" id="36881"/>
    <lineage>
        <taxon>Eukaryota</taxon>
        <taxon>Viridiplantae</taxon>
        <taxon>Chlorophyta</taxon>
        <taxon>Pyramimonadophyceae</taxon>
        <taxon>Pyramimonadales</taxon>
        <taxon>Pyramimonadaceae</taxon>
        <taxon>Cymbomonas</taxon>
    </lineage>
</organism>
<reference evidence="1 2" key="1">
    <citation type="journal article" date="2015" name="Genome Biol. Evol.">
        <title>Comparative Genomics of a Bacterivorous Green Alga Reveals Evolutionary Causalities and Consequences of Phago-Mixotrophic Mode of Nutrition.</title>
        <authorList>
            <person name="Burns J.A."/>
            <person name="Paasch A."/>
            <person name="Narechania A."/>
            <person name="Kim E."/>
        </authorList>
    </citation>
    <scope>NUCLEOTIDE SEQUENCE [LARGE SCALE GENOMIC DNA]</scope>
    <source>
        <strain evidence="1 2">PLY_AMNH</strain>
    </source>
</reference>
<name>A0AAE0C631_9CHLO</name>